<evidence type="ECO:0000256" key="1">
    <source>
        <dbReference type="SAM" id="MobiDB-lite"/>
    </source>
</evidence>
<feature type="region of interest" description="Disordered" evidence="1">
    <location>
        <begin position="1"/>
        <end position="25"/>
    </location>
</feature>
<dbReference type="InterPro" id="IPR013216">
    <property type="entry name" value="Methyltransf_11"/>
</dbReference>
<name>A0A4P7C0M4_9GAMM</name>
<protein>
    <submittedName>
        <fullName evidence="3">Methyltransferase domain-containing protein</fullName>
    </submittedName>
</protein>
<dbReference type="PANTHER" id="PTHR42912:SF93">
    <property type="entry name" value="N6-ADENOSINE-METHYLTRANSFERASE TMT1A"/>
    <property type="match status" value="1"/>
</dbReference>
<dbReference type="RefSeq" id="WP_134359380.1">
    <property type="nucleotide sequence ID" value="NZ_CP038033.1"/>
</dbReference>
<dbReference type="Proteomes" id="UP000294325">
    <property type="component" value="Chromosome"/>
</dbReference>
<dbReference type="Pfam" id="PF08241">
    <property type="entry name" value="Methyltransf_11"/>
    <property type="match status" value="1"/>
</dbReference>
<dbReference type="PANTHER" id="PTHR42912">
    <property type="entry name" value="METHYLTRANSFERASE"/>
    <property type="match status" value="1"/>
</dbReference>
<keyword evidence="3" id="KW-0808">Transferase</keyword>
<evidence type="ECO:0000313" key="4">
    <source>
        <dbReference type="Proteomes" id="UP000294325"/>
    </source>
</evidence>
<proteinExistence type="predicted"/>
<feature type="domain" description="Methyltransferase type 11" evidence="2">
    <location>
        <begin position="76"/>
        <end position="172"/>
    </location>
</feature>
<dbReference type="CDD" id="cd02440">
    <property type="entry name" value="AdoMet_MTases"/>
    <property type="match status" value="1"/>
</dbReference>
<dbReference type="Gene3D" id="3.40.50.150">
    <property type="entry name" value="Vaccinia Virus protein VP39"/>
    <property type="match status" value="1"/>
</dbReference>
<dbReference type="InterPro" id="IPR029063">
    <property type="entry name" value="SAM-dependent_MTases_sf"/>
</dbReference>
<dbReference type="GO" id="GO:0032259">
    <property type="term" value="P:methylation"/>
    <property type="evidence" value="ECO:0007669"/>
    <property type="project" value="UniProtKB-KW"/>
</dbReference>
<dbReference type="OrthoDB" id="323463at2"/>
<evidence type="ECO:0000259" key="2">
    <source>
        <dbReference type="Pfam" id="PF08241"/>
    </source>
</evidence>
<organism evidence="3 4">
    <name type="scientific">Nitrosococcus wardiae</name>
    <dbReference type="NCBI Taxonomy" id="1814290"/>
    <lineage>
        <taxon>Bacteria</taxon>
        <taxon>Pseudomonadati</taxon>
        <taxon>Pseudomonadota</taxon>
        <taxon>Gammaproteobacteria</taxon>
        <taxon>Chromatiales</taxon>
        <taxon>Chromatiaceae</taxon>
        <taxon>Nitrosococcus</taxon>
    </lineage>
</organism>
<keyword evidence="4" id="KW-1185">Reference proteome</keyword>
<accession>A0A4P7C0M4</accession>
<dbReference type="InterPro" id="IPR050508">
    <property type="entry name" value="Methyltransf_Superfamily"/>
</dbReference>
<keyword evidence="3" id="KW-0489">Methyltransferase</keyword>
<dbReference type="AlphaFoldDB" id="A0A4P7C0M4"/>
<reference evidence="3 4" key="1">
    <citation type="submission" date="2019-03" db="EMBL/GenBank/DDBJ databases">
        <title>The genome sequence of Nitrosococcus wardiae strain D1FHST reveals the archetypal metabolic capacity of ammonia-oxidizing Gammaproteobacteria.</title>
        <authorList>
            <person name="Wang L."/>
            <person name="Lim C.K."/>
            <person name="Hanson T.E."/>
            <person name="Dang H."/>
            <person name="Klotz M.G."/>
        </authorList>
    </citation>
    <scope>NUCLEOTIDE SEQUENCE [LARGE SCALE GENOMIC DNA]</scope>
    <source>
        <strain evidence="3 4">D1FHS</strain>
    </source>
</reference>
<dbReference type="SUPFAM" id="SSF53335">
    <property type="entry name" value="S-adenosyl-L-methionine-dependent methyltransferases"/>
    <property type="match status" value="1"/>
</dbReference>
<sequence>MKKTTNEPDQLKNTPSQLKGSIKEEKKQRSRLDIVAVQKAYKRYATLYDAWFGPVMQRGRKESIEKLNCQPGDKILEVGVGTGLSLPLYPPFVQVTGIDISPEMLERANVRKKRLGLENVVELRVMDAEYMEFPDNSFDKVTATYVASVVPHPERLVDELKRVCKPDGELFILNHFQSTNPVLAGMERLLSPLSRFLGFHPDLCLDSFVKGTDLEVIDITSTNLFGYWKLVRARNNKQLINATAETKVAASQ</sequence>
<dbReference type="EMBL" id="CP038033">
    <property type="protein sequence ID" value="QBQ56128.1"/>
    <property type="molecule type" value="Genomic_DNA"/>
</dbReference>
<gene>
    <name evidence="3" type="ORF">E3U44_17640</name>
</gene>
<dbReference type="KEGG" id="nwr:E3U44_17640"/>
<evidence type="ECO:0000313" key="3">
    <source>
        <dbReference type="EMBL" id="QBQ56128.1"/>
    </source>
</evidence>
<dbReference type="GO" id="GO:0008757">
    <property type="term" value="F:S-adenosylmethionine-dependent methyltransferase activity"/>
    <property type="evidence" value="ECO:0007669"/>
    <property type="project" value="InterPro"/>
</dbReference>
<feature type="compositionally biased region" description="Basic and acidic residues" evidence="1">
    <location>
        <begin position="1"/>
        <end position="10"/>
    </location>
</feature>